<evidence type="ECO:0000313" key="3">
    <source>
        <dbReference type="Proteomes" id="UP000321046"/>
    </source>
</evidence>
<feature type="region of interest" description="Disordered" evidence="1">
    <location>
        <begin position="175"/>
        <end position="203"/>
    </location>
</feature>
<name>A0A5C6XB39_9DELT</name>
<proteinExistence type="predicted"/>
<comment type="caution">
    <text evidence="2">The sequence shown here is derived from an EMBL/GenBank/DDBJ whole genome shotgun (WGS) entry which is preliminary data.</text>
</comment>
<gene>
    <name evidence="2" type="ORF">FRC96_13030</name>
</gene>
<sequence length="278" mass="30035">MTSISSGGINQQAPVDYNPIDMDRVKPSMAPKVQELQNDFLARIDDLKAQIADNPKSARSLELKGEITRLENAFRAFSDAVVQHHFERGGVTHVHDDSHRMPLGQIQGLVREMQVELGASYEAYGTASASPSSGGLDAMGPLSLQSPHVRNAELVEGASPARARMLDAYAANVSGGVDRADDTKGPDTTDAPDSTEATKEAGKTTADVDVHEMVNLLSSDPTAFMEELQSIEDPQERAAMMTLVQGQLQQINQLFSMVSQFSQAMHDTSKAIISNLRV</sequence>
<feature type="compositionally biased region" description="Basic and acidic residues" evidence="1">
    <location>
        <begin position="178"/>
        <end position="187"/>
    </location>
</feature>
<organism evidence="2 3">
    <name type="scientific">Lujinxingia vulgaris</name>
    <dbReference type="NCBI Taxonomy" id="2600176"/>
    <lineage>
        <taxon>Bacteria</taxon>
        <taxon>Deltaproteobacteria</taxon>
        <taxon>Bradymonadales</taxon>
        <taxon>Lujinxingiaceae</taxon>
        <taxon>Lujinxingia</taxon>
    </lineage>
</organism>
<evidence type="ECO:0000313" key="2">
    <source>
        <dbReference type="EMBL" id="TXD34538.1"/>
    </source>
</evidence>
<reference evidence="2 3" key="1">
    <citation type="submission" date="2019-08" db="EMBL/GenBank/DDBJ databases">
        <title>Bradymonadales sp. TMQ2.</title>
        <authorList>
            <person name="Liang Q."/>
        </authorList>
    </citation>
    <scope>NUCLEOTIDE SEQUENCE [LARGE SCALE GENOMIC DNA]</scope>
    <source>
        <strain evidence="2 3">TMQ2</strain>
    </source>
</reference>
<dbReference type="OrthoDB" id="5504826at2"/>
<dbReference type="AlphaFoldDB" id="A0A5C6XB39"/>
<dbReference type="Proteomes" id="UP000321046">
    <property type="component" value="Unassembled WGS sequence"/>
</dbReference>
<evidence type="ECO:0000256" key="1">
    <source>
        <dbReference type="SAM" id="MobiDB-lite"/>
    </source>
</evidence>
<accession>A0A5C6XB39</accession>
<protein>
    <submittedName>
        <fullName evidence="2">Uncharacterized protein</fullName>
    </submittedName>
</protein>
<dbReference type="RefSeq" id="WP_146974919.1">
    <property type="nucleotide sequence ID" value="NZ_VOSL01000054.1"/>
</dbReference>
<dbReference type="EMBL" id="VOSL01000054">
    <property type="protein sequence ID" value="TXD34538.1"/>
    <property type="molecule type" value="Genomic_DNA"/>
</dbReference>